<dbReference type="Gene3D" id="2.60.34.10">
    <property type="entry name" value="Substrate Binding Domain Of DNAk, Chain A, domain 1"/>
    <property type="match status" value="1"/>
</dbReference>
<feature type="region of interest" description="Disordered" evidence="6">
    <location>
        <begin position="632"/>
        <end position="667"/>
    </location>
</feature>
<evidence type="ECO:0000313" key="7">
    <source>
        <dbReference type="EMBL" id="CAL1274812.1"/>
    </source>
</evidence>
<comment type="similarity">
    <text evidence="1 4">Belongs to the heat shock protein 70 family.</text>
</comment>
<evidence type="ECO:0000313" key="8">
    <source>
        <dbReference type="Proteomes" id="UP001497382"/>
    </source>
</evidence>
<keyword evidence="5" id="KW-0175">Coiled coil</keyword>
<dbReference type="FunFam" id="3.30.420.40:FF:000020">
    <property type="entry name" value="Chaperone protein HscA homolog"/>
    <property type="match status" value="1"/>
</dbReference>
<dbReference type="FunFam" id="2.60.34.10:FF:000014">
    <property type="entry name" value="Chaperone protein DnaK HSP70"/>
    <property type="match status" value="1"/>
</dbReference>
<keyword evidence="2 4" id="KW-0547">Nucleotide-binding</keyword>
<dbReference type="PROSITE" id="PS01036">
    <property type="entry name" value="HSP70_3"/>
    <property type="match status" value="1"/>
</dbReference>
<dbReference type="FunFam" id="3.90.640.10:FF:000003">
    <property type="entry name" value="Molecular chaperone DnaK"/>
    <property type="match status" value="1"/>
</dbReference>
<dbReference type="InterPro" id="IPR029048">
    <property type="entry name" value="HSP70_C_sf"/>
</dbReference>
<dbReference type="FunFam" id="1.20.1270.10:FF:000011">
    <property type="entry name" value="stress-70 protein, mitochondrial isoform X1"/>
    <property type="match status" value="1"/>
</dbReference>
<dbReference type="PROSITE" id="PS00297">
    <property type="entry name" value="HSP70_1"/>
    <property type="match status" value="1"/>
</dbReference>
<feature type="coiled-coil region" evidence="5">
    <location>
        <begin position="535"/>
        <end position="608"/>
    </location>
</feature>
<proteinExistence type="inferred from homology"/>
<dbReference type="Proteomes" id="UP001497382">
    <property type="component" value="Unassembled WGS sequence"/>
</dbReference>
<dbReference type="PROSITE" id="PS00329">
    <property type="entry name" value="HSP70_2"/>
    <property type="match status" value="1"/>
</dbReference>
<feature type="compositionally biased region" description="Low complexity" evidence="6">
    <location>
        <begin position="644"/>
        <end position="655"/>
    </location>
</feature>
<keyword evidence="8" id="KW-1185">Reference proteome</keyword>
<dbReference type="SUPFAM" id="SSF100920">
    <property type="entry name" value="Heat shock protein 70kD (HSP70), peptide-binding domain"/>
    <property type="match status" value="1"/>
</dbReference>
<dbReference type="NCBIfam" id="NF001413">
    <property type="entry name" value="PRK00290.1"/>
    <property type="match status" value="1"/>
</dbReference>
<dbReference type="PRINTS" id="PR00301">
    <property type="entry name" value="HEATSHOCK70"/>
</dbReference>
<dbReference type="InterPro" id="IPR012725">
    <property type="entry name" value="Chaperone_DnaK"/>
</dbReference>
<dbReference type="HAMAP" id="MF_00332">
    <property type="entry name" value="DnaK"/>
    <property type="match status" value="1"/>
</dbReference>
<dbReference type="PANTHER" id="PTHR19375">
    <property type="entry name" value="HEAT SHOCK PROTEIN 70KDA"/>
    <property type="match status" value="1"/>
</dbReference>
<dbReference type="EMBL" id="CAXIEN010000080">
    <property type="protein sequence ID" value="CAL1274812.1"/>
    <property type="molecule type" value="Genomic_DNA"/>
</dbReference>
<dbReference type="Gene3D" id="3.30.420.40">
    <property type="match status" value="2"/>
</dbReference>
<dbReference type="Pfam" id="PF00012">
    <property type="entry name" value="HSP70"/>
    <property type="match status" value="2"/>
</dbReference>
<protein>
    <submittedName>
        <fullName evidence="7">Uncharacterized protein</fullName>
    </submittedName>
</protein>
<evidence type="ECO:0000256" key="5">
    <source>
        <dbReference type="SAM" id="Coils"/>
    </source>
</evidence>
<organism evidence="7 8">
    <name type="scientific">Larinioides sclopetarius</name>
    <dbReference type="NCBI Taxonomy" id="280406"/>
    <lineage>
        <taxon>Eukaryota</taxon>
        <taxon>Metazoa</taxon>
        <taxon>Ecdysozoa</taxon>
        <taxon>Arthropoda</taxon>
        <taxon>Chelicerata</taxon>
        <taxon>Arachnida</taxon>
        <taxon>Araneae</taxon>
        <taxon>Araneomorphae</taxon>
        <taxon>Entelegynae</taxon>
        <taxon>Araneoidea</taxon>
        <taxon>Araneidae</taxon>
        <taxon>Larinioides</taxon>
    </lineage>
</organism>
<evidence type="ECO:0000256" key="2">
    <source>
        <dbReference type="ARBA" id="ARBA00022741"/>
    </source>
</evidence>
<dbReference type="AlphaFoldDB" id="A0AAV1ZWA8"/>
<evidence type="ECO:0000256" key="3">
    <source>
        <dbReference type="ARBA" id="ARBA00022840"/>
    </source>
</evidence>
<comment type="caution">
    <text evidence="7">The sequence shown here is derived from an EMBL/GenBank/DDBJ whole genome shotgun (WGS) entry which is preliminary data.</text>
</comment>
<keyword evidence="3 4" id="KW-0067">ATP-binding</keyword>
<dbReference type="NCBIfam" id="TIGR02350">
    <property type="entry name" value="prok_dnaK"/>
    <property type="match status" value="1"/>
</dbReference>
<dbReference type="SUPFAM" id="SSF53067">
    <property type="entry name" value="Actin-like ATPase domain"/>
    <property type="match status" value="2"/>
</dbReference>
<accession>A0AAV1ZWA8</accession>
<dbReference type="GO" id="GO:0140662">
    <property type="term" value="F:ATP-dependent protein folding chaperone"/>
    <property type="evidence" value="ECO:0007669"/>
    <property type="project" value="InterPro"/>
</dbReference>
<dbReference type="InterPro" id="IPR013126">
    <property type="entry name" value="Hsp_70_fam"/>
</dbReference>
<sequence>MLKVLRNPRSSTLNSCILQNLCGSRSIASQVHSRSVLSLTNKYGVQRRYKSDTVKGHVIGIDLGTTNSCVAVMEGKTPKVIENAEGSRTTPSVVAFTADGERLVGMPAKRQAVTNAANTLSATKRLIGRKFEDAEVQKDIIPRLTCLYVLQNLKRQFESYLGQPVKNAVVTVPAYFNDSQRQATKDAGQIAGLNVLRVINEPTAAALAYGIDKTDKICSIAVYDLGGGTFDISILEIQKGVFEVKSTNGDTFLGGEDFDNALVSYLAKEFKKDQGVDLSKDVMAMQRLKEAAEKAKIELSSSVQTDINLPYLTVDASGPKHLNIKLSRSQFENLVADHIKRTVEPCKKAIKDADVKISDIQEVILVGGMTRMPKVQQQVQEIFKKMPSKSVNPDEAVAVGAAIQGGVLAGDVTDVLLLDVTPLSLGIETLGGVFTKLITKNTTIPTKKSQVFSTAADGQTQVEIKVFQGEREMANDNKLLGQFSLVGIPPAPRGVPQIEVTFDIDANGIVHVSARDRATGKEQNIVIQSSGGLSKDEIENMIKNAEKYAEQDKIKKETVEVVNQAEGIIHDTEAKMEEFKSQLPEEEVTNIKKRIEEVRQLISNKDQESPETLRKATQELQQSSLKLFEAAYKKMANERQGSQSSSESTSESSSETTDEKEKKEDKN</sequence>
<dbReference type="InterPro" id="IPR029047">
    <property type="entry name" value="HSP70_peptide-bd_sf"/>
</dbReference>
<dbReference type="Gene3D" id="1.20.1270.10">
    <property type="match status" value="1"/>
</dbReference>
<dbReference type="Gene3D" id="3.90.640.10">
    <property type="entry name" value="Actin, Chain A, domain 4"/>
    <property type="match status" value="1"/>
</dbReference>
<feature type="compositionally biased region" description="Basic and acidic residues" evidence="6">
    <location>
        <begin position="657"/>
        <end position="667"/>
    </location>
</feature>
<dbReference type="InterPro" id="IPR043129">
    <property type="entry name" value="ATPase_NBD"/>
</dbReference>
<dbReference type="FunFam" id="3.30.420.40:FF:000028">
    <property type="entry name" value="heat shock 70 kDa protein-like"/>
    <property type="match status" value="1"/>
</dbReference>
<name>A0AAV1ZWA8_9ARAC</name>
<evidence type="ECO:0000256" key="6">
    <source>
        <dbReference type="SAM" id="MobiDB-lite"/>
    </source>
</evidence>
<evidence type="ECO:0000256" key="4">
    <source>
        <dbReference type="RuleBase" id="RU003322"/>
    </source>
</evidence>
<reference evidence="7 8" key="1">
    <citation type="submission" date="2024-04" db="EMBL/GenBank/DDBJ databases">
        <authorList>
            <person name="Rising A."/>
            <person name="Reimegard J."/>
            <person name="Sonavane S."/>
            <person name="Akerstrom W."/>
            <person name="Nylinder S."/>
            <person name="Hedman E."/>
            <person name="Kallberg Y."/>
        </authorList>
    </citation>
    <scope>NUCLEOTIDE SEQUENCE [LARGE SCALE GENOMIC DNA]</scope>
</reference>
<gene>
    <name evidence="7" type="ORF">LARSCL_LOCUS7723</name>
</gene>
<dbReference type="GO" id="GO:0051082">
    <property type="term" value="F:unfolded protein binding"/>
    <property type="evidence" value="ECO:0007669"/>
    <property type="project" value="InterPro"/>
</dbReference>
<dbReference type="InterPro" id="IPR018181">
    <property type="entry name" value="Heat_shock_70_CS"/>
</dbReference>
<evidence type="ECO:0000256" key="1">
    <source>
        <dbReference type="ARBA" id="ARBA00007381"/>
    </source>
</evidence>
<dbReference type="GO" id="GO:0005524">
    <property type="term" value="F:ATP binding"/>
    <property type="evidence" value="ECO:0007669"/>
    <property type="project" value="UniProtKB-KW"/>
</dbReference>